<dbReference type="AlphaFoldDB" id="A0A6J4UTH3"/>
<dbReference type="EMBL" id="CADCWG010000163">
    <property type="protein sequence ID" value="CAA9560453.1"/>
    <property type="molecule type" value="Genomic_DNA"/>
</dbReference>
<sequence length="98" mass="10422">ALLLCLYLVPRDDPRPGGRAACPTARRWGEPPRADPGLVQPRRGRLRLPTCRLRRPAGANGVPPALHGPDELGRAGGHREPVRHPDRGSPPGGPAGDL</sequence>
<feature type="non-terminal residue" evidence="2">
    <location>
        <position position="1"/>
    </location>
</feature>
<organism evidence="2">
    <name type="scientific">uncultured Thermomicrobiales bacterium</name>
    <dbReference type="NCBI Taxonomy" id="1645740"/>
    <lineage>
        <taxon>Bacteria</taxon>
        <taxon>Pseudomonadati</taxon>
        <taxon>Thermomicrobiota</taxon>
        <taxon>Thermomicrobia</taxon>
        <taxon>Thermomicrobiales</taxon>
        <taxon>environmental samples</taxon>
    </lineage>
</organism>
<gene>
    <name evidence="2" type="ORF">AVDCRST_MAG49-2508</name>
</gene>
<protein>
    <submittedName>
        <fullName evidence="2">Uncharacterized protein</fullName>
    </submittedName>
</protein>
<reference evidence="2" key="1">
    <citation type="submission" date="2020-02" db="EMBL/GenBank/DDBJ databases">
        <authorList>
            <person name="Meier V. D."/>
        </authorList>
    </citation>
    <scope>NUCLEOTIDE SEQUENCE</scope>
    <source>
        <strain evidence="2">AVDCRST_MAG49</strain>
    </source>
</reference>
<feature type="non-terminal residue" evidence="2">
    <location>
        <position position="98"/>
    </location>
</feature>
<feature type="compositionally biased region" description="Basic and acidic residues" evidence="1">
    <location>
        <begin position="68"/>
        <end position="87"/>
    </location>
</feature>
<evidence type="ECO:0000313" key="2">
    <source>
        <dbReference type="EMBL" id="CAA9560453.1"/>
    </source>
</evidence>
<feature type="region of interest" description="Disordered" evidence="1">
    <location>
        <begin position="13"/>
        <end position="98"/>
    </location>
</feature>
<evidence type="ECO:0000256" key="1">
    <source>
        <dbReference type="SAM" id="MobiDB-lite"/>
    </source>
</evidence>
<accession>A0A6J4UTH3</accession>
<name>A0A6J4UTH3_9BACT</name>
<proteinExistence type="predicted"/>